<accession>A0AAN7MZN7</accession>
<dbReference type="GO" id="GO:0008203">
    <property type="term" value="P:cholesterol metabolic process"/>
    <property type="evidence" value="ECO:0007669"/>
    <property type="project" value="UniProtKB-KW"/>
</dbReference>
<evidence type="ECO:0000256" key="20">
    <source>
        <dbReference type="ARBA" id="ARBA00023098"/>
    </source>
</evidence>
<comment type="catalytic activity">
    <reaction evidence="30">
        <text>2-(5Z,8Z,11Z,14Z-eicosatetraenoyl)-glycerol + H2O = glycerol + (5Z,8Z,11Z,14Z)-eicosatetraenoate + H(+)</text>
        <dbReference type="Rhea" id="RHEA:26132"/>
        <dbReference type="ChEBI" id="CHEBI:15377"/>
        <dbReference type="ChEBI" id="CHEBI:15378"/>
        <dbReference type="ChEBI" id="CHEBI:17754"/>
        <dbReference type="ChEBI" id="CHEBI:32395"/>
        <dbReference type="ChEBI" id="CHEBI:52392"/>
    </reaction>
    <physiologicalReaction direction="left-to-right" evidence="30">
        <dbReference type="Rhea" id="RHEA:26133"/>
    </physiologicalReaction>
</comment>
<comment type="subcellular location">
    <subcellularLocation>
        <location evidence="3">Cell membrane</location>
    </subcellularLocation>
    <subcellularLocation>
        <location evidence="6">Cytoplasm</location>
        <location evidence="6">Cytosol</location>
    </subcellularLocation>
    <subcellularLocation>
        <location evidence="5">Lipid droplet</location>
    </subcellularLocation>
    <subcellularLocation>
        <location evidence="4">Membrane</location>
        <location evidence="4">Caveola</location>
    </subcellularLocation>
</comment>
<dbReference type="GO" id="GO:0005829">
    <property type="term" value="C:cytosol"/>
    <property type="evidence" value="ECO:0007669"/>
    <property type="project" value="UniProtKB-SubCell"/>
</dbReference>
<dbReference type="GO" id="GO:0005901">
    <property type="term" value="C:caveola"/>
    <property type="evidence" value="ECO:0007669"/>
    <property type="project" value="UniProtKB-SubCell"/>
</dbReference>
<keyword evidence="15" id="KW-0153">Cholesterol metabolism</keyword>
<proteinExistence type="inferred from homology"/>
<evidence type="ECO:0000256" key="15">
    <source>
        <dbReference type="ARBA" id="ARBA00022548"/>
    </source>
</evidence>
<evidence type="ECO:0000256" key="11">
    <source>
        <dbReference type="ARBA" id="ARBA00013254"/>
    </source>
</evidence>
<evidence type="ECO:0000259" key="44">
    <source>
        <dbReference type="Pfam" id="PF06350"/>
    </source>
</evidence>
<dbReference type="PANTHER" id="PTHR23025">
    <property type="entry name" value="TRIACYLGLYCEROL LIPASE"/>
    <property type="match status" value="1"/>
</dbReference>
<sequence length="1195" mass="124130">MDARPLFQSLQALAEDNASFFQRSGTESGRRFAAAFAALREHGRRLEPALRHFARLYHRFDLDEATPGNGYRSLVQTARCCLAHAVHKSRYVAAHRRSVFFRAGHNVAELEAYCAALAQLRALLCLAQRLLAHNRPGCLFPPEEDGLSELVLREYSTMHNGCFYGRCLGFQFAPSIRPFLQTIAIGLVSFGENYKRNDMGLGVAAGSLFTSGKFAIDPELRGDEFERLTQNLDVHFWKSFWNLTETELLASVASMTATQVGVCRALTVPPEPLELPLAADPSVTVTIAPPVAHTGPGPVHMRLLSYQLREGQDSAALSALTRAEGPRAPLRWWRGPPLPPSPALLVHFHGGGFVAQTSRSHEPYLRGWARELGAPILSVDYALAPEAPFPRALEECFYAYCWALRNCRLLGSTAQRVCLAGDSAGGNLCLTVSMRAAAVGVQAPDGIMAAYPVTLVQAAVSPSRLLTLLDPLLPLGVLCKCLSAYAGGGAWGDGGSGGEGGIRRRWGAGGDGGIRRRWGAGGDGGVGGDGRVRGTWGAGGDGGVRGRWGRWGRRGRWEGQGEMGGSGGDGGLGKMGASGGHGGLGEMGGQGDMGGWGRWAFGGDVGGWGEVGAQDGLGGLEGHGGMAAGASWGPPAPPGMEGEAEPPALETLSPTRLLRRDTALLLRDLRRGAAAWLGGLFRGPPAHPDAARKSISEAAGAPREEESSPGCPPGAPHGEGTPEDGGDALEYPDEFQPLRSRGPPACFNLPPAPLARNPYMSPLLAPDGMLGGLPPVHLVACALDPMLDDSVALARRLRALGRPVTLRVVPDLPHGFLSLGPLSPETRQATAICTRLIRDILQPPSAPPDGPRRGSLLLGLRRDSLAPQDGFRRGSVLLGSRRESLAPQDSPRRGSVLLGSRRESLAPQDSPRRGSVLLGSRRESLAPQDSPRRGSLLLGSRRESLAPQDSPRRGSVLLGSRRESLAPQDSPRRGSLLLGARRDSLAPQEGPRHGSLLLGGCEESLATHGVGGTASLGSLAAATHSMGDVGGPGAALTHGSVAAANPGVGVTSTHSDDTTPTHGTGAEGGSAALTHGSGATSTHGHGAALTHVDGTVLPHGTGASSTHSTSTGSTHGNGTALTHGTAGSLPAPETGAPPRRPSAQPPPCCGAPASGGSPRPPDGAGPPRPPPGQRHSGAQPLARRPSGPAGREVGS</sequence>
<evidence type="ECO:0000259" key="45">
    <source>
        <dbReference type="Pfam" id="PF07859"/>
    </source>
</evidence>
<dbReference type="AlphaFoldDB" id="A0AAN7MZN7"/>
<keyword evidence="47" id="KW-1185">Reference proteome</keyword>
<evidence type="ECO:0000256" key="39">
    <source>
        <dbReference type="ARBA" id="ARBA00049372"/>
    </source>
</evidence>
<feature type="compositionally biased region" description="Gly residues" evidence="43">
    <location>
        <begin position="519"/>
        <end position="529"/>
    </location>
</feature>
<name>A0AAN7MZN7_MYCAM</name>
<evidence type="ECO:0000256" key="24">
    <source>
        <dbReference type="ARBA" id="ARBA00023406"/>
    </source>
</evidence>
<comment type="catalytic activity">
    <reaction evidence="38">
        <text>a monoacylglycerol + H2O = glycerol + a fatty acid + H(+)</text>
        <dbReference type="Rhea" id="RHEA:15245"/>
        <dbReference type="ChEBI" id="CHEBI:15377"/>
        <dbReference type="ChEBI" id="CHEBI:15378"/>
        <dbReference type="ChEBI" id="CHEBI:17408"/>
        <dbReference type="ChEBI" id="CHEBI:17754"/>
        <dbReference type="ChEBI" id="CHEBI:28868"/>
        <dbReference type="EC" id="3.1.1.79"/>
    </reaction>
</comment>
<evidence type="ECO:0000256" key="8">
    <source>
        <dbReference type="ARBA" id="ARBA00005189"/>
    </source>
</evidence>
<comment type="catalytic activity">
    <reaction evidence="24">
        <text>1-O-hexadecyl-2-acetyl-sn-glycerol + H2O = 1-O-hexadecyl-sn-glycerol + acetate + H(+)</text>
        <dbReference type="Rhea" id="RHEA:38563"/>
        <dbReference type="ChEBI" id="CHEBI:15377"/>
        <dbReference type="ChEBI" id="CHEBI:15378"/>
        <dbReference type="ChEBI" id="CHEBI:30089"/>
        <dbReference type="ChEBI" id="CHEBI:34115"/>
        <dbReference type="ChEBI" id="CHEBI:75936"/>
    </reaction>
    <physiologicalReaction direction="left-to-right" evidence="24">
        <dbReference type="Rhea" id="RHEA:38564"/>
    </physiologicalReaction>
</comment>
<evidence type="ECO:0000256" key="18">
    <source>
        <dbReference type="ARBA" id="ARBA00022801"/>
    </source>
</evidence>
<comment type="catalytic activity">
    <reaction evidence="40">
        <text>2-(9Z-octadecenoyl)-glycerol + H2O = glycerol + (9Z)-octadecenoate + H(+)</text>
        <dbReference type="Rhea" id="RHEA:38491"/>
        <dbReference type="ChEBI" id="CHEBI:15377"/>
        <dbReference type="ChEBI" id="CHEBI:15378"/>
        <dbReference type="ChEBI" id="CHEBI:17754"/>
        <dbReference type="ChEBI" id="CHEBI:30823"/>
        <dbReference type="ChEBI" id="CHEBI:73990"/>
    </reaction>
    <physiologicalReaction direction="left-to-right" evidence="40">
        <dbReference type="Rhea" id="RHEA:38492"/>
    </physiologicalReaction>
</comment>
<keyword evidence="16" id="KW-0597">Phosphoprotein</keyword>
<feature type="compositionally biased region" description="Gly residues" evidence="43">
    <location>
        <begin position="536"/>
        <end position="546"/>
    </location>
</feature>
<dbReference type="GO" id="GO:0019433">
    <property type="term" value="P:triglyceride catabolic process"/>
    <property type="evidence" value="ECO:0007669"/>
    <property type="project" value="TreeGrafter"/>
</dbReference>
<comment type="similarity">
    <text evidence="9">Belongs to the 'GDXG' lipolytic enzyme family.</text>
</comment>
<dbReference type="GO" id="GO:0004771">
    <property type="term" value="F:sterol ester esterase activity"/>
    <property type="evidence" value="ECO:0007669"/>
    <property type="project" value="TreeGrafter"/>
</dbReference>
<evidence type="ECO:0000256" key="14">
    <source>
        <dbReference type="ARBA" id="ARBA00022490"/>
    </source>
</evidence>
<keyword evidence="18" id="KW-0378">Hydrolase</keyword>
<keyword evidence="19" id="KW-0442">Lipid degradation</keyword>
<dbReference type="Proteomes" id="UP001333110">
    <property type="component" value="Unassembled WGS sequence"/>
</dbReference>
<evidence type="ECO:0000256" key="29">
    <source>
        <dbReference type="ARBA" id="ARBA00047458"/>
    </source>
</evidence>
<feature type="domain" description="Alpha/beta hydrolase fold-3" evidence="45">
    <location>
        <begin position="754"/>
        <end position="817"/>
    </location>
</feature>
<feature type="compositionally biased region" description="Low complexity" evidence="43">
    <location>
        <begin position="1099"/>
        <end position="1119"/>
    </location>
</feature>
<comment type="catalytic activity">
    <reaction evidence="34">
        <text>1,2-di-(9Z-octadecenoyl)-glycerol + (9Z)-octadecenoate + H(+) = 1,2,3-tri-(9Z-octadecenoyl)-glycerol + H2O</text>
        <dbReference type="Rhea" id="RHEA:38379"/>
        <dbReference type="ChEBI" id="CHEBI:15377"/>
        <dbReference type="ChEBI" id="CHEBI:15378"/>
        <dbReference type="ChEBI" id="CHEBI:30823"/>
        <dbReference type="ChEBI" id="CHEBI:52323"/>
        <dbReference type="ChEBI" id="CHEBI:53753"/>
    </reaction>
    <physiologicalReaction direction="right-to-left" evidence="34">
        <dbReference type="Rhea" id="RHEA:38381"/>
    </physiologicalReaction>
</comment>
<evidence type="ECO:0000256" key="2">
    <source>
        <dbReference type="ARBA" id="ARBA00001613"/>
    </source>
</evidence>
<feature type="compositionally biased region" description="Pro residues" evidence="43">
    <location>
        <begin position="1138"/>
        <end position="1149"/>
    </location>
</feature>
<evidence type="ECO:0000256" key="35">
    <source>
        <dbReference type="ARBA" id="ARBA00048674"/>
    </source>
</evidence>
<keyword evidence="20" id="KW-0443">Lipid metabolism</keyword>
<evidence type="ECO:0000256" key="34">
    <source>
        <dbReference type="ARBA" id="ARBA00048657"/>
    </source>
</evidence>
<comment type="pathway">
    <text evidence="7">Glycerolipid metabolism; triacylglycerol degradation.</text>
</comment>
<feature type="region of interest" description="Disordered" evidence="43">
    <location>
        <begin position="1045"/>
        <end position="1195"/>
    </location>
</feature>
<comment type="catalytic activity">
    <reaction evidence="31">
        <text>cholesteryl (9Z-octadecenoate) + H2O = cholesterol + (9Z)-octadecenoate + H(+)</text>
        <dbReference type="Rhea" id="RHEA:33875"/>
        <dbReference type="ChEBI" id="CHEBI:15377"/>
        <dbReference type="ChEBI" id="CHEBI:15378"/>
        <dbReference type="ChEBI" id="CHEBI:16113"/>
        <dbReference type="ChEBI" id="CHEBI:30823"/>
        <dbReference type="ChEBI" id="CHEBI:46898"/>
    </reaction>
    <physiologicalReaction direction="left-to-right" evidence="31">
        <dbReference type="Rhea" id="RHEA:33876"/>
    </physiologicalReaction>
</comment>
<evidence type="ECO:0000256" key="10">
    <source>
        <dbReference type="ARBA" id="ARBA00013088"/>
    </source>
</evidence>
<evidence type="ECO:0000256" key="27">
    <source>
        <dbReference type="ARBA" id="ARBA00046695"/>
    </source>
</evidence>
<comment type="subunit">
    <text evidence="27">Monomer and homodimer. Interacts with CAVIN1 in the adipocyte cytoplasm. Interacts with PLIN5.</text>
</comment>
<dbReference type="InterPro" id="IPR002168">
    <property type="entry name" value="Lipase_GDXG_HIS_AS"/>
</dbReference>
<comment type="catalytic activity">
    <reaction evidence="37">
        <text>2,3-di-(9Z)-octadecenoyl-sn-glycerol + H2O = 2-(9Z-octadecenoyl)-glycerol + (9Z)-octadecenoate + H(+)</text>
        <dbReference type="Rhea" id="RHEA:38383"/>
        <dbReference type="ChEBI" id="CHEBI:15377"/>
        <dbReference type="ChEBI" id="CHEBI:15378"/>
        <dbReference type="ChEBI" id="CHEBI:30823"/>
        <dbReference type="ChEBI" id="CHEBI:73990"/>
        <dbReference type="ChEBI" id="CHEBI:75824"/>
    </reaction>
    <physiologicalReaction direction="left-to-right" evidence="37">
        <dbReference type="Rhea" id="RHEA:38384"/>
    </physiologicalReaction>
</comment>
<feature type="region of interest" description="Disordered" evidence="43">
    <location>
        <begin position="513"/>
        <end position="569"/>
    </location>
</feature>
<feature type="region of interest" description="Disordered" evidence="43">
    <location>
        <begin position="679"/>
        <end position="744"/>
    </location>
</feature>
<evidence type="ECO:0000256" key="3">
    <source>
        <dbReference type="ARBA" id="ARBA00004236"/>
    </source>
</evidence>
<evidence type="ECO:0000256" key="22">
    <source>
        <dbReference type="ARBA" id="ARBA00023166"/>
    </source>
</evidence>
<feature type="compositionally biased region" description="Acidic residues" evidence="43">
    <location>
        <begin position="721"/>
        <end position="733"/>
    </location>
</feature>
<comment type="catalytic activity">
    <reaction evidence="29">
        <text>1,2-di-(9Z-octadecenoyl)-glycerol + H2O = 2-(9Z-octadecenoyl)-glycerol + (9Z)-octadecenoate + H(+)</text>
        <dbReference type="Rhea" id="RHEA:38659"/>
        <dbReference type="ChEBI" id="CHEBI:15377"/>
        <dbReference type="ChEBI" id="CHEBI:15378"/>
        <dbReference type="ChEBI" id="CHEBI:30823"/>
        <dbReference type="ChEBI" id="CHEBI:52323"/>
        <dbReference type="ChEBI" id="CHEBI:73990"/>
    </reaction>
    <physiologicalReaction direction="left-to-right" evidence="29">
        <dbReference type="Rhea" id="RHEA:38660"/>
    </physiologicalReaction>
</comment>
<comment type="catalytic activity">
    <reaction evidence="1">
        <text>a triacylglycerol + H2O = a diacylglycerol + a fatty acid + H(+)</text>
        <dbReference type="Rhea" id="RHEA:12044"/>
        <dbReference type="ChEBI" id="CHEBI:15377"/>
        <dbReference type="ChEBI" id="CHEBI:15378"/>
        <dbReference type="ChEBI" id="CHEBI:17855"/>
        <dbReference type="ChEBI" id="CHEBI:18035"/>
        <dbReference type="ChEBI" id="CHEBI:28868"/>
        <dbReference type="EC" id="3.1.1.79"/>
    </reaction>
</comment>
<comment type="catalytic activity">
    <reaction evidence="35">
        <text>1,2-di-(9Z-octadecenoyl)-glycerol + H2O = (9Z-octadecenoyl)-glycerol + (9Z)-octadecenoate + H(+)</text>
        <dbReference type="Rhea" id="RHEA:38455"/>
        <dbReference type="ChEBI" id="CHEBI:15377"/>
        <dbReference type="ChEBI" id="CHEBI:15378"/>
        <dbReference type="ChEBI" id="CHEBI:30823"/>
        <dbReference type="ChEBI" id="CHEBI:52323"/>
        <dbReference type="ChEBI" id="CHEBI:75937"/>
    </reaction>
    <physiologicalReaction direction="left-to-right" evidence="35">
        <dbReference type="Rhea" id="RHEA:38456"/>
    </physiologicalReaction>
</comment>
<evidence type="ECO:0000256" key="23">
    <source>
        <dbReference type="ARBA" id="ARBA00023221"/>
    </source>
</evidence>
<keyword evidence="21" id="KW-0472">Membrane</keyword>
<dbReference type="PROSITE" id="PS01174">
    <property type="entry name" value="LIPASE_GDXG_SER"/>
    <property type="match status" value="1"/>
</dbReference>
<evidence type="ECO:0000256" key="1">
    <source>
        <dbReference type="ARBA" id="ARBA00000803"/>
    </source>
</evidence>
<evidence type="ECO:0000256" key="19">
    <source>
        <dbReference type="ARBA" id="ARBA00022963"/>
    </source>
</evidence>
<evidence type="ECO:0000256" key="6">
    <source>
        <dbReference type="ARBA" id="ARBA00004514"/>
    </source>
</evidence>
<reference evidence="46 47" key="1">
    <citation type="journal article" date="2023" name="J. Hered.">
        <title>Chromosome-level genome of the wood stork (Mycteria americana) provides insight into avian chromosome evolution.</title>
        <authorList>
            <person name="Flamio R. Jr."/>
            <person name="Ramstad K.M."/>
        </authorList>
    </citation>
    <scope>NUCLEOTIDE SEQUENCE [LARGE SCALE GENOMIC DNA]</scope>
    <source>
        <strain evidence="46">JAX WOST 10</strain>
    </source>
</reference>
<dbReference type="EC" id="3.1.1.23" evidence="11"/>
<dbReference type="InterPro" id="IPR013094">
    <property type="entry name" value="AB_hydrolase_3"/>
</dbReference>
<evidence type="ECO:0000256" key="28">
    <source>
        <dbReference type="ARBA" id="ARBA00047438"/>
    </source>
</evidence>
<evidence type="ECO:0000256" key="33">
    <source>
        <dbReference type="ARBA" id="ARBA00048386"/>
    </source>
</evidence>
<keyword evidence="17" id="KW-0551">Lipid droplet</keyword>
<dbReference type="GO" id="GO:0047372">
    <property type="term" value="F:monoacylglycerol lipase activity"/>
    <property type="evidence" value="ECO:0007669"/>
    <property type="project" value="UniProtKB-EC"/>
</dbReference>
<comment type="caution">
    <text evidence="46">The sequence shown here is derived from an EMBL/GenBank/DDBJ whole genome shotgun (WGS) entry which is preliminary data.</text>
</comment>
<organism evidence="46 47">
    <name type="scientific">Mycteria americana</name>
    <name type="common">Wood stork</name>
    <dbReference type="NCBI Taxonomy" id="33587"/>
    <lineage>
        <taxon>Eukaryota</taxon>
        <taxon>Metazoa</taxon>
        <taxon>Chordata</taxon>
        <taxon>Craniata</taxon>
        <taxon>Vertebrata</taxon>
        <taxon>Euteleostomi</taxon>
        <taxon>Archelosauria</taxon>
        <taxon>Archosauria</taxon>
        <taxon>Dinosauria</taxon>
        <taxon>Saurischia</taxon>
        <taxon>Theropoda</taxon>
        <taxon>Coelurosauria</taxon>
        <taxon>Aves</taxon>
        <taxon>Neognathae</taxon>
        <taxon>Neoaves</taxon>
        <taxon>Aequornithes</taxon>
        <taxon>Ciconiiformes</taxon>
        <taxon>Ciconiidae</taxon>
        <taxon>Mycteria</taxon>
    </lineage>
</organism>
<evidence type="ECO:0000256" key="41">
    <source>
        <dbReference type="ARBA" id="ARBA00049519"/>
    </source>
</evidence>
<dbReference type="InterPro" id="IPR010468">
    <property type="entry name" value="HSL_N"/>
</dbReference>
<comment type="catalytic activity">
    <reaction evidence="33">
        <text>1,2,3-tri-(9Z-octadecenoyl)-glycerol + H2O = di-(9Z)-octadecenoylglycerol + (9Z)-octadecenoate + H(+)</text>
        <dbReference type="Rhea" id="RHEA:38575"/>
        <dbReference type="ChEBI" id="CHEBI:15377"/>
        <dbReference type="ChEBI" id="CHEBI:15378"/>
        <dbReference type="ChEBI" id="CHEBI:30823"/>
        <dbReference type="ChEBI" id="CHEBI:53753"/>
        <dbReference type="ChEBI" id="CHEBI:75945"/>
    </reaction>
    <physiologicalReaction direction="left-to-right" evidence="33">
        <dbReference type="Rhea" id="RHEA:38576"/>
    </physiologicalReaction>
</comment>
<dbReference type="Pfam" id="PF07859">
    <property type="entry name" value="Abhydrolase_3"/>
    <property type="match status" value="2"/>
</dbReference>
<feature type="compositionally biased region" description="Low complexity" evidence="43">
    <location>
        <begin position="1073"/>
        <end position="1091"/>
    </location>
</feature>
<dbReference type="InterPro" id="IPR029058">
    <property type="entry name" value="AB_hydrolase_fold"/>
</dbReference>
<comment type="catalytic activity">
    <reaction evidence="2">
        <text>Hydrolyzes glycerol monoesters of long-chain fatty acids.</text>
        <dbReference type="EC" id="3.1.1.23"/>
    </reaction>
</comment>
<dbReference type="InterPro" id="IPR033140">
    <property type="entry name" value="Lipase_GDXG_put_SER_AS"/>
</dbReference>
<evidence type="ECO:0000256" key="32">
    <source>
        <dbReference type="ARBA" id="ARBA00047674"/>
    </source>
</evidence>
<keyword evidence="22" id="KW-1207">Sterol metabolism</keyword>
<dbReference type="Gene3D" id="3.40.50.1820">
    <property type="entry name" value="alpha/beta hydrolase"/>
    <property type="match status" value="2"/>
</dbReference>
<evidence type="ECO:0000256" key="5">
    <source>
        <dbReference type="ARBA" id="ARBA00004502"/>
    </source>
</evidence>
<evidence type="ECO:0000256" key="13">
    <source>
        <dbReference type="ARBA" id="ARBA00022475"/>
    </source>
</evidence>
<dbReference type="PANTHER" id="PTHR23025:SF3">
    <property type="entry name" value="HORMONE-SENSITIVE LIPASE"/>
    <property type="match status" value="1"/>
</dbReference>
<evidence type="ECO:0000256" key="16">
    <source>
        <dbReference type="ARBA" id="ARBA00022553"/>
    </source>
</evidence>
<evidence type="ECO:0000256" key="38">
    <source>
        <dbReference type="ARBA" id="ARBA00049208"/>
    </source>
</evidence>
<evidence type="ECO:0000256" key="30">
    <source>
        <dbReference type="ARBA" id="ARBA00047476"/>
    </source>
</evidence>
<protein>
    <recommendedName>
        <fullName evidence="12">Hormone-sensitive lipase</fullName>
        <ecNumber evidence="11">3.1.1.23</ecNumber>
        <ecNumber evidence="10">3.1.1.79</ecNumber>
    </recommendedName>
    <alternativeName>
        <fullName evidence="26">Monoacylglycerol lipase LIPE</fullName>
    </alternativeName>
    <alternativeName>
        <fullName evidence="25">Retinyl ester hydrolase</fullName>
    </alternativeName>
</protein>
<evidence type="ECO:0000256" key="42">
    <source>
        <dbReference type="PROSITE-ProRule" id="PRU10038"/>
    </source>
</evidence>
<dbReference type="SUPFAM" id="SSF53474">
    <property type="entry name" value="alpha/beta-Hydrolases"/>
    <property type="match status" value="1"/>
</dbReference>
<evidence type="ECO:0000256" key="25">
    <source>
        <dbReference type="ARBA" id="ARBA00030031"/>
    </source>
</evidence>
<feature type="domain" description="Alpha/beta hydrolase fold-3" evidence="45">
    <location>
        <begin position="345"/>
        <end position="486"/>
    </location>
</feature>
<dbReference type="EC" id="3.1.1.79" evidence="10"/>
<evidence type="ECO:0000256" key="9">
    <source>
        <dbReference type="ARBA" id="ARBA00010515"/>
    </source>
</evidence>
<comment type="catalytic activity">
    <reaction evidence="39">
        <text>1,3-di-(9Z-octadecenoyl)-glycerol + H2O = 1-(9Z-octadecenoyl)-glycerol + (9Z)-octadecenoate + H(+)</text>
        <dbReference type="Rhea" id="RHEA:39939"/>
        <dbReference type="ChEBI" id="CHEBI:15377"/>
        <dbReference type="ChEBI" id="CHEBI:15378"/>
        <dbReference type="ChEBI" id="CHEBI:30823"/>
        <dbReference type="ChEBI" id="CHEBI:75342"/>
        <dbReference type="ChEBI" id="CHEBI:75735"/>
    </reaction>
    <physiologicalReaction direction="left-to-right" evidence="39">
        <dbReference type="Rhea" id="RHEA:39940"/>
    </physiologicalReaction>
</comment>
<evidence type="ECO:0000256" key="36">
    <source>
        <dbReference type="ARBA" id="ARBA00049053"/>
    </source>
</evidence>
<keyword evidence="13" id="KW-1003">Cell membrane</keyword>
<comment type="catalytic activity">
    <reaction evidence="36">
        <text>all-trans-retinyl hexadecanoate + H2O = all-trans-retinol + hexadecanoate + H(+)</text>
        <dbReference type="Rhea" id="RHEA:13933"/>
        <dbReference type="ChEBI" id="CHEBI:7896"/>
        <dbReference type="ChEBI" id="CHEBI:15377"/>
        <dbReference type="ChEBI" id="CHEBI:15378"/>
        <dbReference type="ChEBI" id="CHEBI:17336"/>
        <dbReference type="ChEBI" id="CHEBI:17616"/>
    </reaction>
    <physiologicalReaction direction="left-to-right" evidence="36">
        <dbReference type="Rhea" id="RHEA:13934"/>
    </physiologicalReaction>
</comment>
<evidence type="ECO:0000313" key="47">
    <source>
        <dbReference type="Proteomes" id="UP001333110"/>
    </source>
</evidence>
<comment type="catalytic activity">
    <reaction evidence="41">
        <text>1,2-di-(9Z-octadecenoyl)-sn-glycerol + H2O = (9Z-octadecenoyl)-glycerol + (9Z)-octadecenoate + H(+)</text>
        <dbReference type="Rhea" id="RHEA:39935"/>
        <dbReference type="ChEBI" id="CHEBI:15377"/>
        <dbReference type="ChEBI" id="CHEBI:15378"/>
        <dbReference type="ChEBI" id="CHEBI:30823"/>
        <dbReference type="ChEBI" id="CHEBI:52333"/>
        <dbReference type="ChEBI" id="CHEBI:75937"/>
    </reaction>
    <physiologicalReaction direction="left-to-right" evidence="41">
        <dbReference type="Rhea" id="RHEA:39936"/>
    </physiologicalReaction>
</comment>
<keyword evidence="14" id="KW-0963">Cytoplasm</keyword>
<evidence type="ECO:0000256" key="7">
    <source>
        <dbReference type="ARBA" id="ARBA00004879"/>
    </source>
</evidence>
<feature type="compositionally biased region" description="Pro residues" evidence="43">
    <location>
        <begin position="1158"/>
        <end position="1172"/>
    </location>
</feature>
<evidence type="ECO:0000256" key="4">
    <source>
        <dbReference type="ARBA" id="ARBA00004345"/>
    </source>
</evidence>
<dbReference type="GO" id="GO:0004806">
    <property type="term" value="F:triacylglycerol lipase activity"/>
    <property type="evidence" value="ECO:0007669"/>
    <property type="project" value="TreeGrafter"/>
</dbReference>
<evidence type="ECO:0000313" key="46">
    <source>
        <dbReference type="EMBL" id="KAK4805270.1"/>
    </source>
</evidence>
<comment type="catalytic activity">
    <reaction evidence="28">
        <text>1-(9Z-octadecenoyl)-glycerol + H2O = glycerol + (9Z)-octadecenoate + H(+)</text>
        <dbReference type="Rhea" id="RHEA:38487"/>
        <dbReference type="ChEBI" id="CHEBI:15377"/>
        <dbReference type="ChEBI" id="CHEBI:15378"/>
        <dbReference type="ChEBI" id="CHEBI:17754"/>
        <dbReference type="ChEBI" id="CHEBI:30823"/>
        <dbReference type="ChEBI" id="CHEBI:75342"/>
    </reaction>
    <physiologicalReaction direction="left-to-right" evidence="28">
        <dbReference type="Rhea" id="RHEA:38488"/>
    </physiologicalReaction>
</comment>
<feature type="region of interest" description="Disordered" evidence="43">
    <location>
        <begin position="841"/>
        <end position="860"/>
    </location>
</feature>
<dbReference type="EMBL" id="JAUNZN010000131">
    <property type="protein sequence ID" value="KAK4805270.1"/>
    <property type="molecule type" value="Genomic_DNA"/>
</dbReference>
<dbReference type="Pfam" id="PF06350">
    <property type="entry name" value="HSL_N"/>
    <property type="match status" value="1"/>
</dbReference>
<comment type="catalytic activity">
    <reaction evidence="32">
        <text>a diacylglycerol + H2O = a monoacylglycerol + a fatty acid + H(+)</text>
        <dbReference type="Rhea" id="RHEA:32731"/>
        <dbReference type="ChEBI" id="CHEBI:15377"/>
        <dbReference type="ChEBI" id="CHEBI:15378"/>
        <dbReference type="ChEBI" id="CHEBI:17408"/>
        <dbReference type="ChEBI" id="CHEBI:18035"/>
        <dbReference type="ChEBI" id="CHEBI:28868"/>
        <dbReference type="EC" id="3.1.1.79"/>
    </reaction>
</comment>
<feature type="domain" description="Hormone-sensitive lipase N-terminal" evidence="44">
    <location>
        <begin position="7"/>
        <end position="313"/>
    </location>
</feature>
<feature type="compositionally biased region" description="Low complexity" evidence="43">
    <location>
        <begin position="628"/>
        <end position="648"/>
    </location>
</feature>
<feature type="region of interest" description="Disordered" evidence="43">
    <location>
        <begin position="619"/>
        <end position="655"/>
    </location>
</feature>
<dbReference type="PROSITE" id="PS01173">
    <property type="entry name" value="LIPASE_GDXG_HIS"/>
    <property type="match status" value="1"/>
</dbReference>
<dbReference type="GO" id="GO:0005811">
    <property type="term" value="C:lipid droplet"/>
    <property type="evidence" value="ECO:0007669"/>
    <property type="project" value="UniProtKB-SubCell"/>
</dbReference>
<evidence type="ECO:0000256" key="21">
    <source>
        <dbReference type="ARBA" id="ARBA00023136"/>
    </source>
</evidence>
<keyword evidence="23" id="KW-0753">Steroid metabolism</keyword>
<evidence type="ECO:0000256" key="43">
    <source>
        <dbReference type="SAM" id="MobiDB-lite"/>
    </source>
</evidence>
<evidence type="ECO:0000256" key="12">
    <source>
        <dbReference type="ARBA" id="ARBA00015845"/>
    </source>
</evidence>
<evidence type="ECO:0000256" key="17">
    <source>
        <dbReference type="ARBA" id="ARBA00022677"/>
    </source>
</evidence>
<evidence type="ECO:0000256" key="37">
    <source>
        <dbReference type="ARBA" id="ARBA00049143"/>
    </source>
</evidence>
<evidence type="ECO:0000256" key="40">
    <source>
        <dbReference type="ARBA" id="ARBA00049461"/>
    </source>
</evidence>
<evidence type="ECO:0000256" key="31">
    <source>
        <dbReference type="ARBA" id="ARBA00047653"/>
    </source>
</evidence>
<gene>
    <name evidence="46" type="ORF">QYF61_002896</name>
</gene>
<feature type="active site" evidence="42">
    <location>
        <position position="423"/>
    </location>
</feature>
<feature type="region of interest" description="Disordered" evidence="43">
    <location>
        <begin position="871"/>
        <end position="975"/>
    </location>
</feature>
<comment type="pathway">
    <text evidence="8">Lipid metabolism.</text>
</comment>
<evidence type="ECO:0000256" key="26">
    <source>
        <dbReference type="ARBA" id="ARBA00031112"/>
    </source>
</evidence>